<evidence type="ECO:0000259" key="3">
    <source>
        <dbReference type="Pfam" id="PF06580"/>
    </source>
</evidence>
<dbReference type="InterPro" id="IPR050640">
    <property type="entry name" value="Bact_2-comp_sensor_kinase"/>
</dbReference>
<feature type="transmembrane region" description="Helical" evidence="2">
    <location>
        <begin position="12"/>
        <end position="29"/>
    </location>
</feature>
<gene>
    <name evidence="4" type="ORF">CLV51_106228</name>
</gene>
<dbReference type="GO" id="GO:0016020">
    <property type="term" value="C:membrane"/>
    <property type="evidence" value="ECO:0007669"/>
    <property type="project" value="InterPro"/>
</dbReference>
<dbReference type="AlphaFoldDB" id="A0A2P8HDT7"/>
<dbReference type="GO" id="GO:0000155">
    <property type="term" value="F:phosphorelay sensor kinase activity"/>
    <property type="evidence" value="ECO:0007669"/>
    <property type="project" value="InterPro"/>
</dbReference>
<evidence type="ECO:0000313" key="5">
    <source>
        <dbReference type="Proteomes" id="UP000240971"/>
    </source>
</evidence>
<comment type="caution">
    <text evidence="4">The sequence shown here is derived from an EMBL/GenBank/DDBJ whole genome shotgun (WGS) entry which is preliminary data.</text>
</comment>
<organism evidence="4 5">
    <name type="scientific">Chitinophaga niastensis</name>
    <dbReference type="NCBI Taxonomy" id="536980"/>
    <lineage>
        <taxon>Bacteria</taxon>
        <taxon>Pseudomonadati</taxon>
        <taxon>Bacteroidota</taxon>
        <taxon>Chitinophagia</taxon>
        <taxon>Chitinophagales</taxon>
        <taxon>Chitinophagaceae</taxon>
        <taxon>Chitinophaga</taxon>
    </lineage>
</organism>
<reference evidence="4 5" key="1">
    <citation type="submission" date="2018-03" db="EMBL/GenBank/DDBJ databases">
        <title>Genomic Encyclopedia of Archaeal and Bacterial Type Strains, Phase II (KMG-II): from individual species to whole genera.</title>
        <authorList>
            <person name="Goeker M."/>
        </authorList>
    </citation>
    <scope>NUCLEOTIDE SEQUENCE [LARGE SCALE GENOMIC DNA]</scope>
    <source>
        <strain evidence="4 5">DSM 24859</strain>
    </source>
</reference>
<dbReference type="SUPFAM" id="SSF55874">
    <property type="entry name" value="ATPase domain of HSP90 chaperone/DNA topoisomerase II/histidine kinase"/>
    <property type="match status" value="1"/>
</dbReference>
<dbReference type="OrthoDB" id="9792992at2"/>
<proteinExistence type="predicted"/>
<feature type="transmembrane region" description="Helical" evidence="2">
    <location>
        <begin position="75"/>
        <end position="95"/>
    </location>
</feature>
<keyword evidence="2" id="KW-0472">Membrane</keyword>
<dbReference type="Pfam" id="PF06580">
    <property type="entry name" value="His_kinase"/>
    <property type="match status" value="1"/>
</dbReference>
<sequence>MKGLLKSKSISISLHILIWGILLSLPYFVSSADHAYKIGSLPGLFFTVCGVIHMVIFYTNAYFLCPNFLNRRRWWIYIPGVILLIAGSFQLKYFIMAHWFPELLGNIAAYKFVFAPSIGTYIISLVYRKVLDKINYEKEQKEKQAEQLTTELKFLRSQVSPHFLFNVLTNLVSLARKKSDQLEPALIRLSELMRYMLYDTQGKKVMLTKEIAYLNSYIELQKLRFGSDVQIENNMQLEDTDSHYTIEPMLLIPFVENAFKHGMGNIQQPKINIQLAVANDILTFEVWNQFDNDPDSSKDENSGIGLSNVRSRLDLLYKGRHKLIISDQNNLFHITLTLELT</sequence>
<keyword evidence="2" id="KW-1133">Transmembrane helix</keyword>
<feature type="coiled-coil region" evidence="1">
    <location>
        <begin position="131"/>
        <end position="158"/>
    </location>
</feature>
<protein>
    <submittedName>
        <fullName evidence="4">Histidine kinase</fullName>
    </submittedName>
</protein>
<feature type="transmembrane region" description="Helical" evidence="2">
    <location>
        <begin position="107"/>
        <end position="127"/>
    </location>
</feature>
<keyword evidence="1" id="KW-0175">Coiled coil</keyword>
<feature type="domain" description="Signal transduction histidine kinase internal region" evidence="3">
    <location>
        <begin position="150"/>
        <end position="227"/>
    </location>
</feature>
<keyword evidence="4" id="KW-0808">Transferase</keyword>
<dbReference type="PANTHER" id="PTHR34220">
    <property type="entry name" value="SENSOR HISTIDINE KINASE YPDA"/>
    <property type="match status" value="1"/>
</dbReference>
<dbReference type="PANTHER" id="PTHR34220:SF7">
    <property type="entry name" value="SENSOR HISTIDINE KINASE YPDA"/>
    <property type="match status" value="1"/>
</dbReference>
<evidence type="ECO:0000256" key="2">
    <source>
        <dbReference type="SAM" id="Phobius"/>
    </source>
</evidence>
<dbReference type="RefSeq" id="WP_106530639.1">
    <property type="nucleotide sequence ID" value="NZ_PYAW01000006.1"/>
</dbReference>
<dbReference type="InterPro" id="IPR036890">
    <property type="entry name" value="HATPase_C_sf"/>
</dbReference>
<dbReference type="Gene3D" id="3.30.565.10">
    <property type="entry name" value="Histidine kinase-like ATPase, C-terminal domain"/>
    <property type="match status" value="1"/>
</dbReference>
<accession>A0A2P8HDT7</accession>
<dbReference type="Proteomes" id="UP000240971">
    <property type="component" value="Unassembled WGS sequence"/>
</dbReference>
<feature type="transmembrane region" description="Helical" evidence="2">
    <location>
        <begin position="41"/>
        <end position="63"/>
    </location>
</feature>
<evidence type="ECO:0000313" key="4">
    <source>
        <dbReference type="EMBL" id="PSL44362.1"/>
    </source>
</evidence>
<name>A0A2P8HDT7_CHINA</name>
<keyword evidence="4" id="KW-0418">Kinase</keyword>
<keyword evidence="2" id="KW-0812">Transmembrane</keyword>
<dbReference type="InterPro" id="IPR010559">
    <property type="entry name" value="Sig_transdc_His_kin_internal"/>
</dbReference>
<keyword evidence="5" id="KW-1185">Reference proteome</keyword>
<evidence type="ECO:0000256" key="1">
    <source>
        <dbReference type="SAM" id="Coils"/>
    </source>
</evidence>
<dbReference type="EMBL" id="PYAW01000006">
    <property type="protein sequence ID" value="PSL44362.1"/>
    <property type="molecule type" value="Genomic_DNA"/>
</dbReference>